<evidence type="ECO:0000256" key="1">
    <source>
        <dbReference type="ARBA" id="ARBA00005384"/>
    </source>
</evidence>
<keyword evidence="5" id="KW-0804">Transcription</keyword>
<dbReference type="KEGG" id="aper:A0U91_11400"/>
<dbReference type="CDD" id="cd07377">
    <property type="entry name" value="WHTH_GntR"/>
    <property type="match status" value="1"/>
</dbReference>
<organism evidence="7 8">
    <name type="scientific">Acetobacter persici</name>
    <dbReference type="NCBI Taxonomy" id="1076596"/>
    <lineage>
        <taxon>Bacteria</taxon>
        <taxon>Pseudomonadati</taxon>
        <taxon>Pseudomonadota</taxon>
        <taxon>Alphaproteobacteria</taxon>
        <taxon>Acetobacterales</taxon>
        <taxon>Acetobacteraceae</taxon>
        <taxon>Acetobacter</taxon>
    </lineage>
</organism>
<dbReference type="CDD" id="cd00609">
    <property type="entry name" value="AAT_like"/>
    <property type="match status" value="1"/>
</dbReference>
<reference evidence="7 8" key="1">
    <citation type="submission" date="2016-03" db="EMBL/GenBank/DDBJ databases">
        <title>Acetic acid bacteria sequencing.</title>
        <authorList>
            <person name="Brandt J."/>
            <person name="Jakob F."/>
            <person name="Vogel R.F."/>
        </authorList>
    </citation>
    <scope>NUCLEOTIDE SEQUENCE [LARGE SCALE GENOMIC DNA]</scope>
    <source>
        <strain evidence="7 8">TMW2.1084</strain>
    </source>
</reference>
<dbReference type="Pfam" id="PF00155">
    <property type="entry name" value="Aminotran_1_2"/>
    <property type="match status" value="1"/>
</dbReference>
<dbReference type="Pfam" id="PF00392">
    <property type="entry name" value="GntR"/>
    <property type="match status" value="1"/>
</dbReference>
<evidence type="ECO:0000256" key="4">
    <source>
        <dbReference type="ARBA" id="ARBA00023125"/>
    </source>
</evidence>
<evidence type="ECO:0000256" key="5">
    <source>
        <dbReference type="ARBA" id="ARBA00023163"/>
    </source>
</evidence>
<keyword evidence="3" id="KW-0805">Transcription regulation</keyword>
<evidence type="ECO:0000256" key="3">
    <source>
        <dbReference type="ARBA" id="ARBA00023015"/>
    </source>
</evidence>
<evidence type="ECO:0000313" key="8">
    <source>
        <dbReference type="Proteomes" id="UP000189055"/>
    </source>
</evidence>
<dbReference type="GO" id="GO:0030170">
    <property type="term" value="F:pyridoxal phosphate binding"/>
    <property type="evidence" value="ECO:0007669"/>
    <property type="project" value="InterPro"/>
</dbReference>
<dbReference type="SUPFAM" id="SSF46785">
    <property type="entry name" value="Winged helix' DNA-binding domain"/>
    <property type="match status" value="1"/>
</dbReference>
<name>A0A1U9LG54_9PROT</name>
<dbReference type="Proteomes" id="UP000189055">
    <property type="component" value="Chromosome"/>
</dbReference>
<dbReference type="InterPro" id="IPR015421">
    <property type="entry name" value="PyrdxlP-dep_Trfase_major"/>
</dbReference>
<evidence type="ECO:0000259" key="6">
    <source>
        <dbReference type="PROSITE" id="PS50949"/>
    </source>
</evidence>
<dbReference type="GO" id="GO:0003700">
    <property type="term" value="F:DNA-binding transcription factor activity"/>
    <property type="evidence" value="ECO:0007669"/>
    <property type="project" value="InterPro"/>
</dbReference>
<keyword evidence="2" id="KW-0663">Pyridoxal phosphate</keyword>
<dbReference type="Gene3D" id="3.40.640.10">
    <property type="entry name" value="Type I PLP-dependent aspartate aminotransferase-like (Major domain)"/>
    <property type="match status" value="1"/>
</dbReference>
<dbReference type="Gene3D" id="1.10.10.10">
    <property type="entry name" value="Winged helix-like DNA-binding domain superfamily/Winged helix DNA-binding domain"/>
    <property type="match status" value="1"/>
</dbReference>
<comment type="similarity">
    <text evidence="1">In the C-terminal section; belongs to the class-I pyridoxal-phosphate-dependent aminotransferase family.</text>
</comment>
<accession>A0A1U9LG54</accession>
<dbReference type="InterPro" id="IPR036388">
    <property type="entry name" value="WH-like_DNA-bd_sf"/>
</dbReference>
<dbReference type="GO" id="GO:0003677">
    <property type="term" value="F:DNA binding"/>
    <property type="evidence" value="ECO:0007669"/>
    <property type="project" value="UniProtKB-KW"/>
</dbReference>
<dbReference type="PANTHER" id="PTHR46577:SF1">
    <property type="entry name" value="HTH-TYPE TRANSCRIPTIONAL REGULATORY PROTEIN GABR"/>
    <property type="match status" value="1"/>
</dbReference>
<feature type="domain" description="HTH gntR-type" evidence="6">
    <location>
        <begin position="36"/>
        <end position="104"/>
    </location>
</feature>
<dbReference type="InterPro" id="IPR051446">
    <property type="entry name" value="HTH_trans_reg/aminotransferase"/>
</dbReference>
<dbReference type="PROSITE" id="PS50949">
    <property type="entry name" value="HTH_GNTR"/>
    <property type="match status" value="1"/>
</dbReference>
<dbReference type="InterPro" id="IPR004839">
    <property type="entry name" value="Aminotransferase_I/II_large"/>
</dbReference>
<evidence type="ECO:0000313" key="7">
    <source>
        <dbReference type="EMBL" id="AQT05367.1"/>
    </source>
</evidence>
<keyword evidence="4" id="KW-0238">DNA-binding</keyword>
<gene>
    <name evidence="7" type="ORF">A0U91_11400</name>
</gene>
<dbReference type="InterPro" id="IPR015424">
    <property type="entry name" value="PyrdxlP-dep_Trfase"/>
</dbReference>
<dbReference type="EMBL" id="CP014687">
    <property type="protein sequence ID" value="AQT05367.1"/>
    <property type="molecule type" value="Genomic_DNA"/>
</dbReference>
<protein>
    <recommendedName>
        <fullName evidence="6">HTH gntR-type domain-containing protein</fullName>
    </recommendedName>
</protein>
<sequence>MLSGSLIAINTRADAGGREGHVKAVEVEWLVDQLPNRSGRALAQQIATLIHSGVLPVGVRLPAIRDIAFVLGVSPATVSIVWSELRRRGMITGRGRRGTYVSSAAIAPRPIRRAENVKLGGIPLDLSGYTPDPALLPPLHSAFLHVQETPHLNIYADEPIEASLEQVCRADWPYEAEALMATNGAYGGLFEAMQALIPPGSVVLVEDPVPMRVLDIIDYLKASAVAVPGDAHGPIPARLRAALTRQPVAFFLQPNLNAITGRVLSAERMKELADVLNAASPVWIFEDDAMAYFTRAKPKSLGVWCSAQVIHVRSLSKALGPDLRLGILSASDKIIREIQAYRSFGSGWTSRIMQAATARLLADPETATHLERARRTYQARRQKLTDNLAGYGFSYATGEGFSFWLPVEDEEAALASLNAHGIRVTAGRQCSLMPQPHIRFSISHLKDRYEWVSEHLAQAGLSKTIC</sequence>
<dbReference type="SMART" id="SM00345">
    <property type="entry name" value="HTH_GNTR"/>
    <property type="match status" value="1"/>
</dbReference>
<dbReference type="SUPFAM" id="SSF53383">
    <property type="entry name" value="PLP-dependent transferases"/>
    <property type="match status" value="1"/>
</dbReference>
<proteinExistence type="inferred from homology"/>
<evidence type="ECO:0000256" key="2">
    <source>
        <dbReference type="ARBA" id="ARBA00022898"/>
    </source>
</evidence>
<dbReference type="InterPro" id="IPR036390">
    <property type="entry name" value="WH_DNA-bd_sf"/>
</dbReference>
<dbReference type="PANTHER" id="PTHR46577">
    <property type="entry name" value="HTH-TYPE TRANSCRIPTIONAL REGULATORY PROTEIN GABR"/>
    <property type="match status" value="1"/>
</dbReference>
<dbReference type="AlphaFoldDB" id="A0A1U9LG54"/>
<dbReference type="InterPro" id="IPR000524">
    <property type="entry name" value="Tscrpt_reg_HTH_GntR"/>
</dbReference>